<name>A0ABR4IMB0_9EURO</name>
<keyword evidence="3" id="KW-1185">Reference proteome</keyword>
<dbReference type="SUPFAM" id="SSF51695">
    <property type="entry name" value="PLC-like phosphodiesterases"/>
    <property type="match status" value="1"/>
</dbReference>
<dbReference type="InterPro" id="IPR000909">
    <property type="entry name" value="PLipase_C_PInositol-sp_X_dom"/>
</dbReference>
<sequence length="481" mass="54506">MVAEHLTIRNLTSTPITLKRIERFRAPEQPRDLDFGALAKNFTRLVTNVTRAEAPVVVIGDDTRSFAQKDIDIHVEPFKTVRTELRSFIDSDKERIRWVFESKGERHQIQTPVPTSETASMKPLSKDAKLRFTGIFAPAESHLAVLSSANLNAWMRELKDDTLLSSLSIPGTHNSPTCHLAPPSVRCQAVSPKEQLKNGVRFFDIRVQPKFPDDAAKDELVLVHSTFPISLTGDKYFRDLMREVNDFLEHNPSETLIISLKREGPGKHTDEQLSRIIRDHYARPGSRWYTDPKIPTLGEARGKVILVRRFNMLEELKEIHGGRGWGINATGWADNCANATCPSGQIVIQDFYEVQETTNIDKKVQYITEHCKRAGETCYPFGVLPGPKATKAHPFHVNFLSASNFFKLGTWPEKIAEKVNPATVDYLCRRHGEKDGADWSTGILVTDWVGLDGDWNLVRCVVGLNARLMMRQRKQEDNDRK</sequence>
<dbReference type="Proteomes" id="UP001610335">
    <property type="component" value="Unassembled WGS sequence"/>
</dbReference>
<feature type="domain" description="Phosphatidylinositol-specific phospholipase C X" evidence="1">
    <location>
        <begin position="159"/>
        <end position="309"/>
    </location>
</feature>
<dbReference type="SMART" id="SM00148">
    <property type="entry name" value="PLCXc"/>
    <property type="match status" value="1"/>
</dbReference>
<evidence type="ECO:0000259" key="1">
    <source>
        <dbReference type="SMART" id="SM00148"/>
    </source>
</evidence>
<dbReference type="PANTHER" id="PTHR13593">
    <property type="match status" value="1"/>
</dbReference>
<reference evidence="2 3" key="1">
    <citation type="submission" date="2024-07" db="EMBL/GenBank/DDBJ databases">
        <title>Section-level genome sequencing and comparative genomics of Aspergillus sections Usti and Cavernicolus.</title>
        <authorList>
            <consortium name="Lawrence Berkeley National Laboratory"/>
            <person name="Nybo J.L."/>
            <person name="Vesth T.C."/>
            <person name="Theobald S."/>
            <person name="Frisvad J.C."/>
            <person name="Larsen T.O."/>
            <person name="Kjaerboelling I."/>
            <person name="Rothschild-Mancinelli K."/>
            <person name="Lyhne E.K."/>
            <person name="Kogle M.E."/>
            <person name="Barry K."/>
            <person name="Clum A."/>
            <person name="Na H."/>
            <person name="Ledsgaard L."/>
            <person name="Lin J."/>
            <person name="Lipzen A."/>
            <person name="Kuo A."/>
            <person name="Riley R."/>
            <person name="Mondo S."/>
            <person name="LaButti K."/>
            <person name="Haridas S."/>
            <person name="Pangalinan J."/>
            <person name="Salamov A.A."/>
            <person name="Simmons B.A."/>
            <person name="Magnuson J.K."/>
            <person name="Chen J."/>
            <person name="Drula E."/>
            <person name="Henrissat B."/>
            <person name="Wiebenga A."/>
            <person name="Lubbers R.J."/>
            <person name="Gomes A.C."/>
            <person name="Makela M.R."/>
            <person name="Stajich J."/>
            <person name="Grigoriev I.V."/>
            <person name="Mortensen U.H."/>
            <person name="De vries R.P."/>
            <person name="Baker S.E."/>
            <person name="Andersen M.R."/>
        </authorList>
    </citation>
    <scope>NUCLEOTIDE SEQUENCE [LARGE SCALE GENOMIC DNA]</scope>
    <source>
        <strain evidence="2 3">CBS 600.67</strain>
    </source>
</reference>
<organism evidence="2 3">
    <name type="scientific">Aspergillus cavernicola</name>
    <dbReference type="NCBI Taxonomy" id="176166"/>
    <lineage>
        <taxon>Eukaryota</taxon>
        <taxon>Fungi</taxon>
        <taxon>Dikarya</taxon>
        <taxon>Ascomycota</taxon>
        <taxon>Pezizomycotina</taxon>
        <taxon>Eurotiomycetes</taxon>
        <taxon>Eurotiomycetidae</taxon>
        <taxon>Eurotiales</taxon>
        <taxon>Aspergillaceae</taxon>
        <taxon>Aspergillus</taxon>
        <taxon>Aspergillus subgen. Nidulantes</taxon>
    </lineage>
</organism>
<protein>
    <submittedName>
        <fullName evidence="2">PLC-like phosphodiesterase</fullName>
    </submittedName>
</protein>
<dbReference type="InterPro" id="IPR051057">
    <property type="entry name" value="PI-PLC_domain"/>
</dbReference>
<accession>A0ABR4IMB0</accession>
<dbReference type="PROSITE" id="PS50007">
    <property type="entry name" value="PIPLC_X_DOMAIN"/>
    <property type="match status" value="1"/>
</dbReference>
<dbReference type="EMBL" id="JBFXLS010000018">
    <property type="protein sequence ID" value="KAL2828893.1"/>
    <property type="molecule type" value="Genomic_DNA"/>
</dbReference>
<proteinExistence type="predicted"/>
<dbReference type="InterPro" id="IPR017946">
    <property type="entry name" value="PLC-like_Pdiesterase_TIM-brl"/>
</dbReference>
<comment type="caution">
    <text evidence="2">The sequence shown here is derived from an EMBL/GenBank/DDBJ whole genome shotgun (WGS) entry which is preliminary data.</text>
</comment>
<evidence type="ECO:0000313" key="2">
    <source>
        <dbReference type="EMBL" id="KAL2828893.1"/>
    </source>
</evidence>
<evidence type="ECO:0000313" key="3">
    <source>
        <dbReference type="Proteomes" id="UP001610335"/>
    </source>
</evidence>
<dbReference type="PANTHER" id="PTHR13593:SF113">
    <property type="entry name" value="SI:DKEY-266F7.9"/>
    <property type="match status" value="1"/>
</dbReference>
<dbReference type="Pfam" id="PF00388">
    <property type="entry name" value="PI-PLC-X"/>
    <property type="match status" value="1"/>
</dbReference>
<dbReference type="CDD" id="cd08586">
    <property type="entry name" value="PI-PLCc_BcPLC_like"/>
    <property type="match status" value="1"/>
</dbReference>
<gene>
    <name evidence="2" type="ORF">BDW59DRAFT_39115</name>
</gene>
<dbReference type="Gene3D" id="3.20.20.190">
    <property type="entry name" value="Phosphatidylinositol (PI) phosphodiesterase"/>
    <property type="match status" value="1"/>
</dbReference>